<evidence type="ECO:0000256" key="1">
    <source>
        <dbReference type="SAM" id="SignalP"/>
    </source>
</evidence>
<accession>A0A0M4ED32</accession>
<dbReference type="OrthoDB" id="7856180at2759"/>
<proteinExistence type="predicted"/>
<feature type="signal peptide" evidence="1">
    <location>
        <begin position="1"/>
        <end position="17"/>
    </location>
</feature>
<reference evidence="2 3" key="1">
    <citation type="submission" date="2015-08" db="EMBL/GenBank/DDBJ databases">
        <title>Ancestral chromatin configuration constrains chromatin evolution on differentiating sex chromosomes in Drosophila.</title>
        <authorList>
            <person name="Zhou Q."/>
            <person name="Bachtrog D."/>
        </authorList>
    </citation>
    <scope>NUCLEOTIDE SEQUENCE [LARGE SCALE GENOMIC DNA]</scope>
    <source>
        <tissue evidence="2">Whole larvae</tissue>
    </source>
</reference>
<dbReference type="Proteomes" id="UP000494163">
    <property type="component" value="Chromosome 2R"/>
</dbReference>
<sequence length="54" mass="5822">MGTLALSAMGCLGCCCCWCCRSSRHKADSLDAYAPRSQSIVWPPLPEETACVLE</sequence>
<feature type="non-terminal residue" evidence="2">
    <location>
        <position position="54"/>
    </location>
</feature>
<dbReference type="AlphaFoldDB" id="A0A0M4ED32"/>
<evidence type="ECO:0000313" key="3">
    <source>
        <dbReference type="Proteomes" id="UP000494163"/>
    </source>
</evidence>
<name>A0A0M4ED32_DROBS</name>
<organism evidence="2 3">
    <name type="scientific">Drosophila busckii</name>
    <name type="common">Fruit fly</name>
    <dbReference type="NCBI Taxonomy" id="30019"/>
    <lineage>
        <taxon>Eukaryota</taxon>
        <taxon>Metazoa</taxon>
        <taxon>Ecdysozoa</taxon>
        <taxon>Arthropoda</taxon>
        <taxon>Hexapoda</taxon>
        <taxon>Insecta</taxon>
        <taxon>Pterygota</taxon>
        <taxon>Neoptera</taxon>
        <taxon>Endopterygota</taxon>
        <taxon>Diptera</taxon>
        <taxon>Brachycera</taxon>
        <taxon>Muscomorpha</taxon>
        <taxon>Ephydroidea</taxon>
        <taxon>Drosophilidae</taxon>
        <taxon>Drosophila</taxon>
    </lineage>
</organism>
<evidence type="ECO:0000313" key="2">
    <source>
        <dbReference type="EMBL" id="ALC41765.1"/>
    </source>
</evidence>
<feature type="chain" id="PRO_5005793226" evidence="1">
    <location>
        <begin position="18"/>
        <end position="54"/>
    </location>
</feature>
<dbReference type="EMBL" id="CP012524">
    <property type="protein sequence ID" value="ALC41765.1"/>
    <property type="molecule type" value="Genomic_DNA"/>
</dbReference>
<protein>
    <submittedName>
        <fullName evidence="2">CG4763</fullName>
    </submittedName>
</protein>
<gene>
    <name evidence="2" type="ORF">Dbus_chr2Rg1344</name>
</gene>
<keyword evidence="1" id="KW-0732">Signal</keyword>
<keyword evidence="3" id="KW-1185">Reference proteome</keyword>